<dbReference type="PANTHER" id="PTHR46580:SF4">
    <property type="entry name" value="ATP_GTP-BINDING PROTEIN"/>
    <property type="match status" value="1"/>
</dbReference>
<proteinExistence type="predicted"/>
<evidence type="ECO:0000256" key="1">
    <source>
        <dbReference type="ARBA" id="ARBA00022729"/>
    </source>
</evidence>
<feature type="non-terminal residue" evidence="3">
    <location>
        <position position="563"/>
    </location>
</feature>
<feature type="domain" description="Fibronectin type-III" evidence="2">
    <location>
        <begin position="142"/>
        <end position="246"/>
    </location>
</feature>
<name>A0A382EEG5_9ZZZZ</name>
<accession>A0A382EEG5</accession>
<dbReference type="InterPro" id="IPR013517">
    <property type="entry name" value="FG-GAP"/>
</dbReference>
<dbReference type="InterPro" id="IPR018247">
    <property type="entry name" value="EF_Hand_1_Ca_BS"/>
</dbReference>
<dbReference type="InterPro" id="IPR036116">
    <property type="entry name" value="FN3_sf"/>
</dbReference>
<dbReference type="PROSITE" id="PS00018">
    <property type="entry name" value="EF_HAND_1"/>
    <property type="match status" value="1"/>
</dbReference>
<gene>
    <name evidence="3" type="ORF">METZ01_LOCUS201653</name>
</gene>
<dbReference type="InterPro" id="IPR013783">
    <property type="entry name" value="Ig-like_fold"/>
</dbReference>
<dbReference type="SUPFAM" id="SSF69318">
    <property type="entry name" value="Integrin alpha N-terminal domain"/>
    <property type="match status" value="1"/>
</dbReference>
<dbReference type="PANTHER" id="PTHR46580">
    <property type="entry name" value="SENSOR KINASE-RELATED"/>
    <property type="match status" value="1"/>
</dbReference>
<evidence type="ECO:0000313" key="3">
    <source>
        <dbReference type="EMBL" id="SVB48799.1"/>
    </source>
</evidence>
<dbReference type="AlphaFoldDB" id="A0A382EEG5"/>
<dbReference type="InterPro" id="IPR003961">
    <property type="entry name" value="FN3_dom"/>
</dbReference>
<dbReference type="Pfam" id="PF13517">
    <property type="entry name" value="FG-GAP_3"/>
    <property type="match status" value="1"/>
</dbReference>
<organism evidence="3">
    <name type="scientific">marine metagenome</name>
    <dbReference type="NCBI Taxonomy" id="408172"/>
    <lineage>
        <taxon>unclassified sequences</taxon>
        <taxon>metagenomes</taxon>
        <taxon>ecological metagenomes</taxon>
    </lineage>
</organism>
<dbReference type="Gene3D" id="2.130.10.130">
    <property type="entry name" value="Integrin alpha, N-terminal"/>
    <property type="match status" value="1"/>
</dbReference>
<dbReference type="Gene3D" id="2.60.40.10">
    <property type="entry name" value="Immunoglobulins"/>
    <property type="match status" value="1"/>
</dbReference>
<dbReference type="PROSITE" id="PS50853">
    <property type="entry name" value="FN3"/>
    <property type="match status" value="1"/>
</dbReference>
<dbReference type="Gene3D" id="2.60.40.4130">
    <property type="match status" value="1"/>
</dbReference>
<dbReference type="SUPFAM" id="SSF49265">
    <property type="entry name" value="Fibronectin type III"/>
    <property type="match status" value="1"/>
</dbReference>
<keyword evidence="1" id="KW-0732">Signal</keyword>
<evidence type="ECO:0000259" key="2">
    <source>
        <dbReference type="PROSITE" id="PS50853"/>
    </source>
</evidence>
<dbReference type="EMBL" id="UINC01043986">
    <property type="protein sequence ID" value="SVB48799.1"/>
    <property type="molecule type" value="Genomic_DNA"/>
</dbReference>
<dbReference type="CDD" id="cd00063">
    <property type="entry name" value="FN3"/>
    <property type="match status" value="1"/>
</dbReference>
<feature type="non-terminal residue" evidence="3">
    <location>
        <position position="1"/>
    </location>
</feature>
<reference evidence="3" key="1">
    <citation type="submission" date="2018-05" db="EMBL/GenBank/DDBJ databases">
        <authorList>
            <person name="Lanie J.A."/>
            <person name="Ng W.-L."/>
            <person name="Kazmierczak K.M."/>
            <person name="Andrzejewski T.M."/>
            <person name="Davidsen T.M."/>
            <person name="Wayne K.J."/>
            <person name="Tettelin H."/>
            <person name="Glass J.I."/>
            <person name="Rusch D."/>
            <person name="Podicherti R."/>
            <person name="Tsui H.-C.T."/>
            <person name="Winkler M.E."/>
        </authorList>
    </citation>
    <scope>NUCLEOTIDE SEQUENCE</scope>
</reference>
<protein>
    <recommendedName>
        <fullName evidence="2">Fibronectin type-III domain-containing protein</fullName>
    </recommendedName>
</protein>
<dbReference type="InterPro" id="IPR028994">
    <property type="entry name" value="Integrin_alpha_N"/>
</dbReference>
<sequence>GVAPGEISLADVDADGHVDIAVATSSSRAVSILHNTGTGSFTSLTAPSTSLRPSALAAAGLTADIFDDLVAGGHGDFLVFLENEDGQTYQRQDIEIGFPIRQVRVADIDANGVGDIIAVSADSGRLQLLRNRLVGRQVPPRAPVAVQAEDVTRDLGGRIRVAWQDGDYGLQPPSQQIIPTTGYTVLRSASLDFAVAETLAVIPGGTFSYEDPDATPYSTFYYQVVAERAGLQSAPSAPASATSLPAPLIDVKLLNAPRVSRGDTLVAQVYLTPAQHDIAGVSVFMTYEPTAMTLIPSPSDTLRPFRVSTDLAASFTSAINGYHSGSFDSTGKVDLTLISTVPGGTTPLTASVEPVLLAELWFLASKEASTFLSIDDEPTTNRSSAVVEKGSGLWIEPVLGDTTKLSVRDLFVSGQIQVQQRVTTAIDGDLATLLFVRTTNDTLVSAINDEDRLRPGIQVSLDDQGRFNLDKIPVGTYRVFAKVATHLQGIVVGDTVSIDSSRRHLTFRWVAPDTSALSLLPAGDGNNDNHVNLADFGVLVRHFGSTPSSSEWTVARQTDYNGD</sequence>